<accession>A0A3Q3X3M8</accession>
<dbReference type="PANTHER" id="PTHR34034">
    <property type="entry name" value="PROTEIN FAM180A-RELATED"/>
    <property type="match status" value="1"/>
</dbReference>
<sequence length="178" mass="20379">RPEGCRDQANMQPWRMVIVCLFYCSIKTGVSPRQTQGLFPTASRLKRGWVNTMNPMFHKSFDDVHLLFEILLAGVQFEESGEFSVQDAELASLRKARNLKVICEDIIPRKLSDIFRLIYGLSSQVGPLHQDDFERTMLTLIYTAKQMVNSTNEHQGDMWQGSFVSLYKAIKKDLTGTN</sequence>
<evidence type="ECO:0008006" key="3">
    <source>
        <dbReference type="Google" id="ProtNLM"/>
    </source>
</evidence>
<name>A0A3Q3X3M8_MOLML</name>
<proteinExistence type="predicted"/>
<dbReference type="Proteomes" id="UP000261620">
    <property type="component" value="Unplaced"/>
</dbReference>
<protein>
    <recommendedName>
        <fullName evidence="3">Family with sequence similarity 180 member A</fullName>
    </recommendedName>
</protein>
<dbReference type="PANTHER" id="PTHR34034:SF2">
    <property type="entry name" value="PROTEIN FAM180A"/>
    <property type="match status" value="1"/>
</dbReference>
<reference evidence="1" key="2">
    <citation type="submission" date="2025-09" db="UniProtKB">
        <authorList>
            <consortium name="Ensembl"/>
        </authorList>
    </citation>
    <scope>IDENTIFICATION</scope>
</reference>
<evidence type="ECO:0000313" key="2">
    <source>
        <dbReference type="Proteomes" id="UP000261620"/>
    </source>
</evidence>
<keyword evidence="2" id="KW-1185">Reference proteome</keyword>
<organism evidence="1 2">
    <name type="scientific">Mola mola</name>
    <name type="common">Ocean sunfish</name>
    <name type="synonym">Tetraodon mola</name>
    <dbReference type="NCBI Taxonomy" id="94237"/>
    <lineage>
        <taxon>Eukaryota</taxon>
        <taxon>Metazoa</taxon>
        <taxon>Chordata</taxon>
        <taxon>Craniata</taxon>
        <taxon>Vertebrata</taxon>
        <taxon>Euteleostomi</taxon>
        <taxon>Actinopterygii</taxon>
        <taxon>Neopterygii</taxon>
        <taxon>Teleostei</taxon>
        <taxon>Neoteleostei</taxon>
        <taxon>Acanthomorphata</taxon>
        <taxon>Eupercaria</taxon>
        <taxon>Tetraodontiformes</taxon>
        <taxon>Molidae</taxon>
        <taxon>Mola</taxon>
    </lineage>
</organism>
<dbReference type="Ensembl" id="ENSMMOT00000025946.1">
    <property type="protein sequence ID" value="ENSMMOP00000025513.1"/>
    <property type="gene ID" value="ENSMMOG00000019362.1"/>
</dbReference>
<reference evidence="1" key="1">
    <citation type="submission" date="2025-08" db="UniProtKB">
        <authorList>
            <consortium name="Ensembl"/>
        </authorList>
    </citation>
    <scope>IDENTIFICATION</scope>
</reference>
<evidence type="ECO:0000313" key="1">
    <source>
        <dbReference type="Ensembl" id="ENSMMOP00000025513.1"/>
    </source>
</evidence>
<dbReference type="Pfam" id="PF15173">
    <property type="entry name" value="FAM180"/>
    <property type="match status" value="1"/>
</dbReference>
<dbReference type="AlphaFoldDB" id="A0A3Q3X3M8"/>
<dbReference type="InterPro" id="IPR029170">
    <property type="entry name" value="FAM180"/>
</dbReference>